<dbReference type="PANTHER" id="PTHR15441">
    <property type="entry name" value="RIBONUCLEASE P PROTEIN SUBUNIT P14"/>
    <property type="match status" value="1"/>
</dbReference>
<dbReference type="GeneID" id="66111899"/>
<evidence type="ECO:0000313" key="4">
    <source>
        <dbReference type="Proteomes" id="UP000812287"/>
    </source>
</evidence>
<dbReference type="InterPro" id="IPR002759">
    <property type="entry name" value="Pop5/Rpp14/Rnp2-like"/>
</dbReference>
<dbReference type="InterPro" id="IPR038085">
    <property type="entry name" value="Rnp2-like_sf"/>
</dbReference>
<dbReference type="OrthoDB" id="24745at2759"/>
<sequence>MVRFKNRWFLVELIPVCEQQRVSTRLDAKQIWAALKEGIQNYFSDVGWGSVADSLTVKYFSPTTNICIIRVARDHHHVARGGITLLDSINGIRIVPYVIHMSGTIKHAQLSTIEYNRKVIAQYRARAQTPASYKDSYDEYLDTSTQEIESLHD</sequence>
<comment type="similarity">
    <text evidence="1">Belongs to the eukaryotic/archaeal RNase P protein component 2 family.</text>
</comment>
<dbReference type="RefSeq" id="XP_043038187.1">
    <property type="nucleotide sequence ID" value="XM_043189602.1"/>
</dbReference>
<evidence type="ECO:0000256" key="1">
    <source>
        <dbReference type="ARBA" id="ARBA00010800"/>
    </source>
</evidence>
<protein>
    <submittedName>
        <fullName evidence="3">Uncharacterized protein</fullName>
    </submittedName>
</protein>
<reference evidence="3" key="1">
    <citation type="submission" date="2020-11" db="EMBL/GenBank/DDBJ databases">
        <title>Adaptations for nitrogen fixation in a non-lichenized fungal sporocarp promotes dispersal by wood-feeding termites.</title>
        <authorList>
            <consortium name="DOE Joint Genome Institute"/>
            <person name="Koch R.A."/>
            <person name="Yoon G."/>
            <person name="Arayal U."/>
            <person name="Lail K."/>
            <person name="Amirebrahimi M."/>
            <person name="Labutti K."/>
            <person name="Lipzen A."/>
            <person name="Riley R."/>
            <person name="Barry K."/>
            <person name="Henrissat B."/>
            <person name="Grigoriev I.V."/>
            <person name="Herr J.R."/>
            <person name="Aime M.C."/>
        </authorList>
    </citation>
    <scope>NUCLEOTIDE SEQUENCE</scope>
    <source>
        <strain evidence="3">MCA 3950</strain>
    </source>
</reference>
<dbReference type="AlphaFoldDB" id="A0A9P7VQE9"/>
<keyword evidence="4" id="KW-1185">Reference proteome</keyword>
<dbReference type="GO" id="GO:0001682">
    <property type="term" value="P:tRNA 5'-leader removal"/>
    <property type="evidence" value="ECO:0007669"/>
    <property type="project" value="InterPro"/>
</dbReference>
<dbReference type="Gene3D" id="3.30.70.3250">
    <property type="entry name" value="Ribonuclease P, Pop5 subunit"/>
    <property type="match status" value="1"/>
</dbReference>
<dbReference type="EMBL" id="MU250539">
    <property type="protein sequence ID" value="KAG7444687.1"/>
    <property type="molecule type" value="Genomic_DNA"/>
</dbReference>
<dbReference type="SUPFAM" id="SSF160350">
    <property type="entry name" value="Rnp2-like"/>
    <property type="match status" value="1"/>
</dbReference>
<organism evidence="3 4">
    <name type="scientific">Guyanagaster necrorhizus</name>
    <dbReference type="NCBI Taxonomy" id="856835"/>
    <lineage>
        <taxon>Eukaryota</taxon>
        <taxon>Fungi</taxon>
        <taxon>Dikarya</taxon>
        <taxon>Basidiomycota</taxon>
        <taxon>Agaricomycotina</taxon>
        <taxon>Agaricomycetes</taxon>
        <taxon>Agaricomycetidae</taxon>
        <taxon>Agaricales</taxon>
        <taxon>Marasmiineae</taxon>
        <taxon>Physalacriaceae</taxon>
        <taxon>Guyanagaster</taxon>
    </lineage>
</organism>
<dbReference type="Proteomes" id="UP000812287">
    <property type="component" value="Unassembled WGS sequence"/>
</dbReference>
<accession>A0A9P7VQE9</accession>
<dbReference type="GO" id="GO:0033204">
    <property type="term" value="F:ribonuclease P RNA binding"/>
    <property type="evidence" value="ECO:0007669"/>
    <property type="project" value="TreeGrafter"/>
</dbReference>
<proteinExistence type="inferred from homology"/>
<keyword evidence="2" id="KW-0819">tRNA processing</keyword>
<gene>
    <name evidence="3" type="ORF">BT62DRAFT_981488</name>
</gene>
<dbReference type="PANTHER" id="PTHR15441:SF2">
    <property type="entry name" value="RIBONUCLEASE P_MRP PROTEIN SUBUNIT POP5"/>
    <property type="match status" value="1"/>
</dbReference>
<dbReference type="Pfam" id="PF01900">
    <property type="entry name" value="RNase_P_Rpp14"/>
    <property type="match status" value="1"/>
</dbReference>
<evidence type="ECO:0000313" key="3">
    <source>
        <dbReference type="EMBL" id="KAG7444687.1"/>
    </source>
</evidence>
<dbReference type="GO" id="GO:0030681">
    <property type="term" value="C:multimeric ribonuclease P complex"/>
    <property type="evidence" value="ECO:0007669"/>
    <property type="project" value="TreeGrafter"/>
</dbReference>
<dbReference type="GO" id="GO:0000172">
    <property type="term" value="C:ribonuclease MRP complex"/>
    <property type="evidence" value="ECO:0007669"/>
    <property type="project" value="TreeGrafter"/>
</dbReference>
<comment type="caution">
    <text evidence="3">The sequence shown here is derived from an EMBL/GenBank/DDBJ whole genome shotgun (WGS) entry which is preliminary data.</text>
</comment>
<evidence type="ECO:0000256" key="2">
    <source>
        <dbReference type="ARBA" id="ARBA00022694"/>
    </source>
</evidence>
<name>A0A9P7VQE9_9AGAR</name>
<dbReference type="GO" id="GO:0005730">
    <property type="term" value="C:nucleolus"/>
    <property type="evidence" value="ECO:0007669"/>
    <property type="project" value="TreeGrafter"/>
</dbReference>